<reference evidence="8 9" key="1">
    <citation type="journal article" date="2008" name="PLoS ONE">
        <title>Environmental adaptation: genomic analysis of the piezotolerant and psychrotolerant deep-sea iron reducing bacterium Shewanella piezotolerans WP3.</title>
        <authorList>
            <person name="Wang F."/>
            <person name="Wang J."/>
            <person name="Jian H."/>
            <person name="Zhang B."/>
            <person name="Li S."/>
            <person name="Wang F."/>
            <person name="Zeng X."/>
            <person name="Gao L."/>
            <person name="Bartlett D.H."/>
            <person name="Yu J."/>
            <person name="Hu S."/>
            <person name="Xiao X."/>
        </authorList>
    </citation>
    <scope>NUCLEOTIDE SEQUENCE [LARGE SCALE GENOMIC DNA]</scope>
    <source>
        <strain evidence="9">WP3 / JCM 13877</strain>
    </source>
</reference>
<keyword evidence="9" id="KW-1185">Reference proteome</keyword>
<organism evidence="8 9">
    <name type="scientific">Shewanella piezotolerans (strain WP3 / JCM 13877)</name>
    <dbReference type="NCBI Taxonomy" id="225849"/>
    <lineage>
        <taxon>Bacteria</taxon>
        <taxon>Pseudomonadati</taxon>
        <taxon>Pseudomonadota</taxon>
        <taxon>Gammaproteobacteria</taxon>
        <taxon>Alteromonadales</taxon>
        <taxon>Shewanellaceae</taxon>
        <taxon>Shewanella</taxon>
    </lineage>
</organism>
<dbReference type="InterPro" id="IPR001792">
    <property type="entry name" value="Acylphosphatase-like_dom"/>
</dbReference>
<protein>
    <recommendedName>
        <fullName evidence="3 5">acylphosphatase</fullName>
        <ecNumber evidence="2 5">3.6.1.7</ecNumber>
    </recommendedName>
</protein>
<dbReference type="InterPro" id="IPR036046">
    <property type="entry name" value="Acylphosphatase-like_dom_sf"/>
</dbReference>
<dbReference type="RefSeq" id="WP_020911899.1">
    <property type="nucleotide sequence ID" value="NC_011566.1"/>
</dbReference>
<dbReference type="PRINTS" id="PR00112">
    <property type="entry name" value="ACYLPHPHTASE"/>
</dbReference>
<evidence type="ECO:0000256" key="4">
    <source>
        <dbReference type="ARBA" id="ARBA00047645"/>
    </source>
</evidence>
<sequence length="91" mass="9856">MKRVIIKITGKVQGVSFRQSTLAQATALGLTGYVSNLTDGSVQVLAQGSYPAVDKLIRWCETGAPMASVDNVYVEDDEADDIYLDFSIVQL</sequence>
<evidence type="ECO:0000259" key="7">
    <source>
        <dbReference type="PROSITE" id="PS51160"/>
    </source>
</evidence>
<dbReference type="Gene3D" id="3.30.70.100">
    <property type="match status" value="1"/>
</dbReference>
<dbReference type="Pfam" id="PF00708">
    <property type="entry name" value="Acylphosphatase"/>
    <property type="match status" value="1"/>
</dbReference>
<comment type="similarity">
    <text evidence="1 6">Belongs to the acylphosphatase family.</text>
</comment>
<dbReference type="EMBL" id="CP000472">
    <property type="protein sequence ID" value="ACJ28521.1"/>
    <property type="molecule type" value="Genomic_DNA"/>
</dbReference>
<dbReference type="AlphaFoldDB" id="B8CN19"/>
<dbReference type="PANTHER" id="PTHR47268">
    <property type="entry name" value="ACYLPHOSPHATASE"/>
    <property type="match status" value="1"/>
</dbReference>
<dbReference type="EC" id="3.6.1.7" evidence="2 5"/>
<feature type="active site" evidence="5">
    <location>
        <position position="18"/>
    </location>
</feature>
<dbReference type="PROSITE" id="PS51160">
    <property type="entry name" value="ACYLPHOSPHATASE_3"/>
    <property type="match status" value="1"/>
</dbReference>
<dbReference type="PANTHER" id="PTHR47268:SF4">
    <property type="entry name" value="ACYLPHOSPHATASE"/>
    <property type="match status" value="1"/>
</dbReference>
<dbReference type="NCBIfam" id="NF011003">
    <property type="entry name" value="PRK14429.1"/>
    <property type="match status" value="1"/>
</dbReference>
<evidence type="ECO:0000256" key="2">
    <source>
        <dbReference type="ARBA" id="ARBA00012150"/>
    </source>
</evidence>
<evidence type="ECO:0000256" key="5">
    <source>
        <dbReference type="PROSITE-ProRule" id="PRU00520"/>
    </source>
</evidence>
<dbReference type="KEGG" id="swp:swp_1753"/>
<dbReference type="STRING" id="225849.swp_1753"/>
<feature type="domain" description="Acylphosphatase-like" evidence="7">
    <location>
        <begin position="3"/>
        <end position="90"/>
    </location>
</feature>
<evidence type="ECO:0000313" key="9">
    <source>
        <dbReference type="Proteomes" id="UP000000753"/>
    </source>
</evidence>
<proteinExistence type="inferred from homology"/>
<dbReference type="GO" id="GO:0003998">
    <property type="term" value="F:acylphosphatase activity"/>
    <property type="evidence" value="ECO:0007669"/>
    <property type="project" value="UniProtKB-EC"/>
</dbReference>
<keyword evidence="5" id="KW-0378">Hydrolase</keyword>
<evidence type="ECO:0000313" key="8">
    <source>
        <dbReference type="EMBL" id="ACJ28521.1"/>
    </source>
</evidence>
<dbReference type="eggNOG" id="COG1254">
    <property type="taxonomic scope" value="Bacteria"/>
</dbReference>
<evidence type="ECO:0000256" key="3">
    <source>
        <dbReference type="ARBA" id="ARBA00015991"/>
    </source>
</evidence>
<dbReference type="Proteomes" id="UP000000753">
    <property type="component" value="Chromosome"/>
</dbReference>
<dbReference type="InterPro" id="IPR020456">
    <property type="entry name" value="Acylphosphatase"/>
</dbReference>
<dbReference type="OrthoDB" id="5295388at2"/>
<accession>B8CN19</accession>
<name>B8CN19_SHEPW</name>
<dbReference type="InterPro" id="IPR017968">
    <property type="entry name" value="Acylphosphatase_CS"/>
</dbReference>
<feature type="active site" evidence="5">
    <location>
        <position position="36"/>
    </location>
</feature>
<gene>
    <name evidence="8" type="ordered locus">swp_1753</name>
</gene>
<dbReference type="PROSITE" id="PS00150">
    <property type="entry name" value="ACYLPHOSPHATASE_1"/>
    <property type="match status" value="1"/>
</dbReference>
<evidence type="ECO:0000256" key="6">
    <source>
        <dbReference type="RuleBase" id="RU004168"/>
    </source>
</evidence>
<evidence type="ECO:0000256" key="1">
    <source>
        <dbReference type="ARBA" id="ARBA00005614"/>
    </source>
</evidence>
<dbReference type="HOGENOM" id="CLU_141932_1_1_6"/>
<dbReference type="SUPFAM" id="SSF54975">
    <property type="entry name" value="Acylphosphatase/BLUF domain-like"/>
    <property type="match status" value="1"/>
</dbReference>
<comment type="catalytic activity">
    <reaction evidence="4 5">
        <text>an acyl phosphate + H2O = a carboxylate + phosphate + H(+)</text>
        <dbReference type="Rhea" id="RHEA:14965"/>
        <dbReference type="ChEBI" id="CHEBI:15377"/>
        <dbReference type="ChEBI" id="CHEBI:15378"/>
        <dbReference type="ChEBI" id="CHEBI:29067"/>
        <dbReference type="ChEBI" id="CHEBI:43474"/>
        <dbReference type="ChEBI" id="CHEBI:59918"/>
        <dbReference type="EC" id="3.6.1.7"/>
    </reaction>
</comment>